<keyword evidence="2" id="KW-1185">Reference proteome</keyword>
<sequence>MERTSVRNTRYGRTRRGWDGAIIYREGSRSTLMIAVEVGISQSYESLRTAISWSVLTLRCRLGLAMYINERDRGATPPIRYYQSD</sequence>
<evidence type="ECO:0000313" key="2">
    <source>
        <dbReference type="Proteomes" id="UP001433508"/>
    </source>
</evidence>
<name>A0ACC3SY58_LIPKO</name>
<proteinExistence type="predicted"/>
<dbReference type="Proteomes" id="UP001433508">
    <property type="component" value="Unassembled WGS sequence"/>
</dbReference>
<comment type="caution">
    <text evidence="1">The sequence shown here is derived from an EMBL/GenBank/DDBJ whole genome shotgun (WGS) entry which is preliminary data.</text>
</comment>
<protein>
    <submittedName>
        <fullName evidence="1">Uncharacterized protein</fullName>
    </submittedName>
</protein>
<evidence type="ECO:0000313" key="1">
    <source>
        <dbReference type="EMBL" id="KAK9236568.1"/>
    </source>
</evidence>
<reference evidence="2" key="1">
    <citation type="journal article" date="2024" name="Front. Bioeng. Biotechnol.">
        <title>Genome-scale model development and genomic sequencing of the oleaginous clade Lipomyces.</title>
        <authorList>
            <person name="Czajka J.J."/>
            <person name="Han Y."/>
            <person name="Kim J."/>
            <person name="Mondo S.J."/>
            <person name="Hofstad B.A."/>
            <person name="Robles A."/>
            <person name="Haridas S."/>
            <person name="Riley R."/>
            <person name="LaButti K."/>
            <person name="Pangilinan J."/>
            <person name="Andreopoulos W."/>
            <person name="Lipzen A."/>
            <person name="Yan J."/>
            <person name="Wang M."/>
            <person name="Ng V."/>
            <person name="Grigoriev I.V."/>
            <person name="Spatafora J.W."/>
            <person name="Magnuson J.K."/>
            <person name="Baker S.E."/>
            <person name="Pomraning K.R."/>
        </authorList>
    </citation>
    <scope>NUCLEOTIDE SEQUENCE [LARGE SCALE GENOMIC DNA]</scope>
    <source>
        <strain evidence="2">CBS 7786</strain>
    </source>
</reference>
<accession>A0ACC3SY58</accession>
<organism evidence="1 2">
    <name type="scientific">Lipomyces kononenkoae</name>
    <name type="common">Yeast</name>
    <dbReference type="NCBI Taxonomy" id="34357"/>
    <lineage>
        <taxon>Eukaryota</taxon>
        <taxon>Fungi</taxon>
        <taxon>Dikarya</taxon>
        <taxon>Ascomycota</taxon>
        <taxon>Saccharomycotina</taxon>
        <taxon>Lipomycetes</taxon>
        <taxon>Lipomycetales</taxon>
        <taxon>Lipomycetaceae</taxon>
        <taxon>Lipomyces</taxon>
    </lineage>
</organism>
<gene>
    <name evidence="1" type="ORF">V1525DRAFT_212926</name>
</gene>
<dbReference type="EMBL" id="MU971385">
    <property type="protein sequence ID" value="KAK9236568.1"/>
    <property type="molecule type" value="Genomic_DNA"/>
</dbReference>